<protein>
    <submittedName>
        <fullName evidence="1">Uncharacterized protein</fullName>
    </submittedName>
</protein>
<accession>A0A1A7YCF6</accession>
<feature type="non-terminal residue" evidence="1">
    <location>
        <position position="1"/>
    </location>
</feature>
<dbReference type="EMBL" id="HADX01005711">
    <property type="protein sequence ID" value="SBP27943.1"/>
    <property type="molecule type" value="Transcribed_RNA"/>
</dbReference>
<organism evidence="1">
    <name type="scientific">Iconisemion striatum</name>
    <dbReference type="NCBI Taxonomy" id="60296"/>
    <lineage>
        <taxon>Eukaryota</taxon>
        <taxon>Metazoa</taxon>
        <taxon>Chordata</taxon>
        <taxon>Craniata</taxon>
        <taxon>Vertebrata</taxon>
        <taxon>Euteleostomi</taxon>
        <taxon>Actinopterygii</taxon>
        <taxon>Neopterygii</taxon>
        <taxon>Teleostei</taxon>
        <taxon>Neoteleostei</taxon>
        <taxon>Acanthomorphata</taxon>
        <taxon>Ovalentaria</taxon>
        <taxon>Atherinomorphae</taxon>
        <taxon>Cyprinodontiformes</taxon>
        <taxon>Nothobranchiidae</taxon>
        <taxon>Iconisemion</taxon>
    </lineage>
</organism>
<reference evidence="1" key="1">
    <citation type="submission" date="2016-05" db="EMBL/GenBank/DDBJ databases">
        <authorList>
            <person name="Lavstsen T."/>
            <person name="Jespersen J.S."/>
        </authorList>
    </citation>
    <scope>NUCLEOTIDE SEQUENCE</scope>
    <source>
        <tissue evidence="1">Brain</tissue>
    </source>
</reference>
<evidence type="ECO:0000313" key="1">
    <source>
        <dbReference type="EMBL" id="SBP27943.1"/>
    </source>
</evidence>
<gene>
    <name evidence="1" type="primary">Nfu_g_1_001826</name>
</gene>
<proteinExistence type="predicted"/>
<name>A0A1A7YCF6_9TELE</name>
<feature type="non-terminal residue" evidence="1">
    <location>
        <position position="65"/>
    </location>
</feature>
<reference evidence="1" key="2">
    <citation type="submission" date="2016-06" db="EMBL/GenBank/DDBJ databases">
        <title>The genome of a short-lived fish provides insights into sex chromosome evolution and the genetic control of aging.</title>
        <authorList>
            <person name="Reichwald K."/>
            <person name="Felder M."/>
            <person name="Petzold A."/>
            <person name="Koch P."/>
            <person name="Groth M."/>
            <person name="Platzer M."/>
        </authorList>
    </citation>
    <scope>NUCLEOTIDE SEQUENCE</scope>
    <source>
        <tissue evidence="1">Brain</tissue>
    </source>
</reference>
<sequence>NGVTVAEEFSACFIIRRLQVQALPSLSQLLCLWARHYLPAGGGQRHMAPVYSSFTLVNAPQGSCG</sequence>
<dbReference type="AlphaFoldDB" id="A0A1A7YCF6"/>